<feature type="region of interest" description="Disordered" evidence="4">
    <location>
        <begin position="164"/>
        <end position="267"/>
    </location>
</feature>
<organism evidence="6 7">
    <name type="scientific">Xylanimonas allomyrinae</name>
    <dbReference type="NCBI Taxonomy" id="2509459"/>
    <lineage>
        <taxon>Bacteria</taxon>
        <taxon>Bacillati</taxon>
        <taxon>Actinomycetota</taxon>
        <taxon>Actinomycetes</taxon>
        <taxon>Micrococcales</taxon>
        <taxon>Promicromonosporaceae</taxon>
        <taxon>Xylanimonas</taxon>
    </lineage>
</organism>
<feature type="compositionally biased region" description="Basic and acidic residues" evidence="4">
    <location>
        <begin position="83"/>
        <end position="103"/>
    </location>
</feature>
<reference evidence="6 7" key="1">
    <citation type="submission" date="2019-01" db="EMBL/GenBank/DDBJ databases">
        <title>Genome sequencing of strain 2JSPR-7.</title>
        <authorList>
            <person name="Heo J."/>
            <person name="Kim S.-J."/>
            <person name="Kim J.-S."/>
            <person name="Hong S.-B."/>
            <person name="Kwon S.-W."/>
        </authorList>
    </citation>
    <scope>NUCLEOTIDE SEQUENCE [LARGE SCALE GENOMIC DNA]</scope>
    <source>
        <strain evidence="6 7">2JSPR-7</strain>
    </source>
</reference>
<keyword evidence="1" id="KW-0805">Transcription regulation</keyword>
<gene>
    <name evidence="6" type="ORF">ET495_10270</name>
</gene>
<feature type="compositionally biased region" description="Basic and acidic residues" evidence="4">
    <location>
        <begin position="164"/>
        <end position="181"/>
    </location>
</feature>
<dbReference type="EMBL" id="CP035495">
    <property type="protein sequence ID" value="QAY64846.1"/>
    <property type="molecule type" value="Genomic_DNA"/>
</dbReference>
<dbReference type="Proteomes" id="UP000291758">
    <property type="component" value="Chromosome"/>
</dbReference>
<dbReference type="OrthoDB" id="134985at2"/>
<dbReference type="GO" id="GO:0003677">
    <property type="term" value="F:DNA binding"/>
    <property type="evidence" value="ECO:0007669"/>
    <property type="project" value="UniProtKB-KW"/>
</dbReference>
<dbReference type="Pfam" id="PF00196">
    <property type="entry name" value="GerE"/>
    <property type="match status" value="1"/>
</dbReference>
<sequence>MPARVGPGTPVGARRRPRRPSALRPPVLLVLDGAAHGRARARPAGLGPRRAGGRVRRPCRARRGGLGRGGRTRAARRAGARLCGDRRGVPGDGAARGRADVRAPRLRVRGRGGRRSRPGRGPRPAEPRARDARRGGRGAGAPGGRGAPACRARLGVDDVAARVRDGAAGDPPQRHRLDGGRAARSGGVGAGVDARPRAAGGPRPRPLPPVRGARRLPARHLDGADAHPRQPRAAGAARAARSGCRRGGAVPAPARQPCGGAHAPARAPVAPDHPVCFDVLVATAHLQLGNPRQALRATEGCIRGNPRHSLASLPSVFLRRALAQEALGLTHAADADFSRAAHLAAELGAVTPSLGVSLGAVGALHARLRAAEPEFARTLAASLPPDSSRPAPRPLAFDPPCLTKRETLLAGWLGTERTLTEIASALHVSPHTIKSQSRSLYRKLGVGTRTEAVAALDRTGLFPAPADAA</sequence>
<dbReference type="InterPro" id="IPR016032">
    <property type="entry name" value="Sig_transdc_resp-reg_C-effctor"/>
</dbReference>
<evidence type="ECO:0000256" key="4">
    <source>
        <dbReference type="SAM" id="MobiDB-lite"/>
    </source>
</evidence>
<feature type="region of interest" description="Disordered" evidence="4">
    <location>
        <begin position="1"/>
        <end position="151"/>
    </location>
</feature>
<feature type="compositionally biased region" description="Low complexity" evidence="4">
    <location>
        <begin position="182"/>
        <end position="202"/>
    </location>
</feature>
<evidence type="ECO:0000313" key="6">
    <source>
        <dbReference type="EMBL" id="QAY64846.1"/>
    </source>
</evidence>
<name>A0A4P6EQM1_9MICO</name>
<feature type="compositionally biased region" description="Low complexity" evidence="4">
    <location>
        <begin position="1"/>
        <end position="12"/>
    </location>
</feature>
<dbReference type="GO" id="GO:0006355">
    <property type="term" value="P:regulation of DNA-templated transcription"/>
    <property type="evidence" value="ECO:0007669"/>
    <property type="project" value="InterPro"/>
</dbReference>
<evidence type="ECO:0000256" key="2">
    <source>
        <dbReference type="ARBA" id="ARBA00023125"/>
    </source>
</evidence>
<evidence type="ECO:0000256" key="1">
    <source>
        <dbReference type="ARBA" id="ARBA00023015"/>
    </source>
</evidence>
<feature type="compositionally biased region" description="Low complexity" evidence="4">
    <location>
        <begin position="232"/>
        <end position="242"/>
    </location>
</feature>
<accession>A0A4P6EQM1</accession>
<keyword evidence="3" id="KW-0804">Transcription</keyword>
<dbReference type="InterPro" id="IPR036388">
    <property type="entry name" value="WH-like_DNA-bd_sf"/>
</dbReference>
<dbReference type="SUPFAM" id="SSF46894">
    <property type="entry name" value="C-terminal effector domain of the bipartite response regulators"/>
    <property type="match status" value="1"/>
</dbReference>
<feature type="compositionally biased region" description="Basic residues" evidence="4">
    <location>
        <begin position="104"/>
        <end position="120"/>
    </location>
</feature>
<feature type="compositionally biased region" description="Basic residues" evidence="4">
    <location>
        <begin position="51"/>
        <end position="79"/>
    </location>
</feature>
<feature type="compositionally biased region" description="Basic and acidic residues" evidence="4">
    <location>
        <begin position="123"/>
        <end position="134"/>
    </location>
</feature>
<feature type="domain" description="HTH luxR-type" evidence="5">
    <location>
        <begin position="395"/>
        <end position="460"/>
    </location>
</feature>
<evidence type="ECO:0000259" key="5">
    <source>
        <dbReference type="PROSITE" id="PS50043"/>
    </source>
</evidence>
<keyword evidence="2" id="KW-0238">DNA-binding</keyword>
<dbReference type="CDD" id="cd06170">
    <property type="entry name" value="LuxR_C_like"/>
    <property type="match status" value="1"/>
</dbReference>
<feature type="compositionally biased region" description="Low complexity" evidence="4">
    <location>
        <begin position="22"/>
        <end position="49"/>
    </location>
</feature>
<dbReference type="PANTHER" id="PTHR44688:SF16">
    <property type="entry name" value="DNA-BINDING TRANSCRIPTIONAL ACTIVATOR DEVR_DOSR"/>
    <property type="match status" value="1"/>
</dbReference>
<dbReference type="KEGG" id="xyl:ET495_10270"/>
<dbReference type="PROSITE" id="PS50043">
    <property type="entry name" value="HTH_LUXR_2"/>
    <property type="match status" value="1"/>
</dbReference>
<feature type="compositionally biased region" description="Basic and acidic residues" evidence="4">
    <location>
        <begin position="219"/>
        <end position="228"/>
    </location>
</feature>
<dbReference type="AlphaFoldDB" id="A0A4P6EQM1"/>
<dbReference type="Gene3D" id="1.25.40.10">
    <property type="entry name" value="Tetratricopeptide repeat domain"/>
    <property type="match status" value="1"/>
</dbReference>
<dbReference type="InterPro" id="IPR011990">
    <property type="entry name" value="TPR-like_helical_dom_sf"/>
</dbReference>
<dbReference type="PANTHER" id="PTHR44688">
    <property type="entry name" value="DNA-BINDING TRANSCRIPTIONAL ACTIVATOR DEVR_DOSR"/>
    <property type="match status" value="1"/>
</dbReference>
<proteinExistence type="predicted"/>
<feature type="compositionally biased region" description="Gly residues" evidence="4">
    <location>
        <begin position="137"/>
        <end position="146"/>
    </location>
</feature>
<evidence type="ECO:0000256" key="3">
    <source>
        <dbReference type="ARBA" id="ARBA00023163"/>
    </source>
</evidence>
<dbReference type="Gene3D" id="1.10.10.10">
    <property type="entry name" value="Winged helix-like DNA-binding domain superfamily/Winged helix DNA-binding domain"/>
    <property type="match status" value="1"/>
</dbReference>
<protein>
    <submittedName>
        <fullName evidence="6">LuxR family transcriptional regulator</fullName>
    </submittedName>
</protein>
<dbReference type="InterPro" id="IPR000792">
    <property type="entry name" value="Tscrpt_reg_LuxR_C"/>
</dbReference>
<dbReference type="SMART" id="SM00421">
    <property type="entry name" value="HTH_LUXR"/>
    <property type="match status" value="1"/>
</dbReference>
<dbReference type="SUPFAM" id="SSF48452">
    <property type="entry name" value="TPR-like"/>
    <property type="match status" value="1"/>
</dbReference>
<evidence type="ECO:0000313" key="7">
    <source>
        <dbReference type="Proteomes" id="UP000291758"/>
    </source>
</evidence>
<keyword evidence="7" id="KW-1185">Reference proteome</keyword>